<dbReference type="EMBL" id="CP120370">
    <property type="protein sequence ID" value="WEX81756.1"/>
    <property type="molecule type" value="Genomic_DNA"/>
</dbReference>
<proteinExistence type="predicted"/>
<evidence type="ECO:0000259" key="1">
    <source>
        <dbReference type="Pfam" id="PF12281"/>
    </source>
</evidence>
<protein>
    <submittedName>
        <fullName evidence="2">GSU2403 family nucleotidyltransferase fold protein</fullName>
    </submittedName>
</protein>
<dbReference type="PIRSF" id="PIRSF031854">
    <property type="entry name" value="UCP031854"/>
    <property type="match status" value="1"/>
</dbReference>
<gene>
    <name evidence="2" type="ORF">PYH38_000583</name>
</gene>
<dbReference type="Proteomes" id="UP001235547">
    <property type="component" value="Chromosome 2"/>
</dbReference>
<reference evidence="2 3" key="1">
    <citation type="submission" date="2023-03" db="EMBL/GenBank/DDBJ databases">
        <authorList>
            <person name="Kaur S."/>
            <person name="Espinosa-Saiz D."/>
            <person name="Velazquez E."/>
            <person name="Menendez E."/>
            <person name="diCenzo G.C."/>
        </authorList>
    </citation>
    <scope>NUCLEOTIDE SEQUENCE [LARGE SCALE GENOMIC DNA]</scope>
    <source>
        <strain evidence="2 3">LMG 27395</strain>
    </source>
</reference>
<dbReference type="RefSeq" id="WP_280732510.1">
    <property type="nucleotide sequence ID" value="NZ_CP120367.1"/>
</dbReference>
<dbReference type="InterPro" id="IPR058575">
    <property type="entry name" value="NTP_transf_8_dom"/>
</dbReference>
<name>A0ABY8CSX4_9HYPH</name>
<evidence type="ECO:0000313" key="3">
    <source>
        <dbReference type="Proteomes" id="UP001235547"/>
    </source>
</evidence>
<organism evidence="2 3">
    <name type="scientific">Sinorhizobium numidicum</name>
    <dbReference type="NCBI Taxonomy" id="680248"/>
    <lineage>
        <taxon>Bacteria</taxon>
        <taxon>Pseudomonadati</taxon>
        <taxon>Pseudomonadota</taxon>
        <taxon>Alphaproteobacteria</taxon>
        <taxon>Hyphomicrobiales</taxon>
        <taxon>Rhizobiaceae</taxon>
        <taxon>Sinorhizobium/Ensifer group</taxon>
        <taxon>Sinorhizobium</taxon>
    </lineage>
</organism>
<evidence type="ECO:0000313" key="2">
    <source>
        <dbReference type="EMBL" id="WEX81756.1"/>
    </source>
</evidence>
<dbReference type="Pfam" id="PF12281">
    <property type="entry name" value="NTP_transf_8"/>
    <property type="match status" value="1"/>
</dbReference>
<sequence length="359" mass="39681">MKTVDMMYQTMLAEIGQRAMDDAWTLDFPPAGRFVKVKVKGREYWYFDQPDGEGGQKRKYVGPAEDPEISKRVEDFSRTKTDYRIRRRLVSSLTRDGGLPAADRTSGLIVETLAAAGLFRLRAVLVGTLAFGTYSGLLGVRIPSAAIMTADADFAQDYAISAEVMDSLPPILELLQSADPTFRAVPALDGAETTAFVNDEGYRVEFLTTNRGRDEYLDRPADMPALGGASAQPLRFMDFLIREPVRTVLLYGAGVSVLVPDPARYAVHKLIIASRRHAHSALKRDKDIMQAGILVEALLQTKRSPDLAMAYIEAWERGPAWEEAMKIGAAMLPDERKDCLRECLEAGGREIGEKAVSPF</sequence>
<accession>A0ABY8CSX4</accession>
<keyword evidence="3" id="KW-1185">Reference proteome</keyword>
<feature type="domain" description="Nucleotidyltransferase-like" evidence="1">
    <location>
        <begin position="106"/>
        <end position="315"/>
    </location>
</feature>
<dbReference type="InterPro" id="IPR022550">
    <property type="entry name" value="NTP_transf_8"/>
</dbReference>